<keyword evidence="2" id="KW-0813">Transport</keyword>
<dbReference type="KEGG" id="cmin:NCTC10288_00977"/>
<name>A0A2X4R8S4_9CORY</name>
<dbReference type="GO" id="GO:0015225">
    <property type="term" value="F:biotin transmembrane transporter activity"/>
    <property type="evidence" value="ECO:0007669"/>
    <property type="project" value="UniProtKB-UniRule"/>
</dbReference>
<feature type="transmembrane region" description="Helical" evidence="3">
    <location>
        <begin position="34"/>
        <end position="51"/>
    </location>
</feature>
<protein>
    <recommendedName>
        <fullName evidence="2">Biotin transporter</fullName>
    </recommendedName>
</protein>
<dbReference type="EMBL" id="LS483460">
    <property type="protein sequence ID" value="SQH99687.1"/>
    <property type="molecule type" value="Genomic_DNA"/>
</dbReference>
<evidence type="ECO:0000313" key="6">
    <source>
        <dbReference type="Proteomes" id="UP000249264"/>
    </source>
</evidence>
<keyword evidence="2 3" id="KW-0472">Membrane</keyword>
<proteinExistence type="inferred from homology"/>
<reference evidence="5 6" key="1">
    <citation type="submission" date="2018-06" db="EMBL/GenBank/DDBJ databases">
        <authorList>
            <consortium name="Pathogen Informatics"/>
            <person name="Doyle S."/>
        </authorList>
    </citation>
    <scope>NUCLEOTIDE SEQUENCE [LARGE SCALE GENOMIC DNA]</scope>
    <source>
        <strain evidence="5 6">NCTC10288</strain>
    </source>
</reference>
<sequence>MKKNSVALDIAYVAVFTALIIVFAFVSIPTPTAGVPIVIQNAVIILAGLVLGGRRGFFVGLLFMALGLVGLPILAGGRSALSAIAGPTVGYLVGYIIAPAIAGLIAYRAPRNKGGMIVTLAIAGIIGLAIQYLCGSLGLMVRSDMSFGAAILAQGPFIVPDLIKVAIMVAIAAGVHAAFPDLMGRRTQKPQLQAQN</sequence>
<dbReference type="EMBL" id="CP065689">
    <property type="protein sequence ID" value="QPS59136.1"/>
    <property type="molecule type" value="Genomic_DNA"/>
</dbReference>
<gene>
    <name evidence="5" type="primary">bioY</name>
    <name evidence="4" type="ORF">I6G51_09550</name>
    <name evidence="5" type="ORF">NCTC10288_00977</name>
</gene>
<dbReference type="InterPro" id="IPR003784">
    <property type="entry name" value="BioY"/>
</dbReference>
<evidence type="ECO:0000256" key="1">
    <source>
        <dbReference type="ARBA" id="ARBA00010692"/>
    </source>
</evidence>
<keyword evidence="2" id="KW-1003">Cell membrane</keyword>
<evidence type="ECO:0000313" key="4">
    <source>
        <dbReference type="EMBL" id="QPS59136.1"/>
    </source>
</evidence>
<dbReference type="Proteomes" id="UP000249264">
    <property type="component" value="Chromosome 1"/>
</dbReference>
<dbReference type="STRING" id="38301.NX84_08510"/>
<dbReference type="PANTHER" id="PTHR34295:SF1">
    <property type="entry name" value="BIOTIN TRANSPORTER BIOY"/>
    <property type="match status" value="1"/>
</dbReference>
<keyword evidence="3" id="KW-1133">Transmembrane helix</keyword>
<dbReference type="Pfam" id="PF02632">
    <property type="entry name" value="BioY"/>
    <property type="match status" value="1"/>
</dbReference>
<feature type="transmembrane region" description="Helical" evidence="3">
    <location>
        <begin position="89"/>
        <end position="107"/>
    </location>
</feature>
<accession>A0A2X4R8S4</accession>
<evidence type="ECO:0000256" key="3">
    <source>
        <dbReference type="SAM" id="Phobius"/>
    </source>
</evidence>
<feature type="transmembrane region" description="Helical" evidence="3">
    <location>
        <begin position="7"/>
        <end position="28"/>
    </location>
</feature>
<dbReference type="AlphaFoldDB" id="A0A2X4R8S4"/>
<dbReference type="OrthoDB" id="9803495at2"/>
<feature type="transmembrane region" description="Helical" evidence="3">
    <location>
        <begin position="58"/>
        <end position="77"/>
    </location>
</feature>
<evidence type="ECO:0000313" key="7">
    <source>
        <dbReference type="Proteomes" id="UP000594905"/>
    </source>
</evidence>
<dbReference type="RefSeq" id="WP_039675827.1">
    <property type="nucleotide sequence ID" value="NZ_CP065689.1"/>
</dbReference>
<dbReference type="GeneID" id="70782894"/>
<dbReference type="PANTHER" id="PTHR34295">
    <property type="entry name" value="BIOTIN TRANSPORTER BIOY"/>
    <property type="match status" value="1"/>
</dbReference>
<feature type="transmembrane region" description="Helical" evidence="3">
    <location>
        <begin position="119"/>
        <end position="142"/>
    </location>
</feature>
<dbReference type="Proteomes" id="UP000594905">
    <property type="component" value="Chromosome"/>
</dbReference>
<keyword evidence="7" id="KW-1185">Reference proteome</keyword>
<reference evidence="4 7" key="2">
    <citation type="submission" date="2020-12" db="EMBL/GenBank/DDBJ databases">
        <title>FDA dAtabase for Regulatory Grade micrObial Sequences (FDA-ARGOS): Supporting development and validation of Infectious Disease Dx tests.</title>
        <authorList>
            <person name="Sproer C."/>
            <person name="Gronow S."/>
            <person name="Severitt S."/>
            <person name="Schroder I."/>
            <person name="Tallon L."/>
            <person name="Sadzewicz L."/>
            <person name="Zhao X."/>
            <person name="Boylan J."/>
            <person name="Ott S."/>
            <person name="Bowen H."/>
            <person name="Vavikolanu K."/>
            <person name="Mehta A."/>
            <person name="Aluvathingal J."/>
            <person name="Nadendla S."/>
            <person name="Lowell S."/>
            <person name="Myers T."/>
            <person name="Yan Y."/>
            <person name="Sichtig H."/>
        </authorList>
    </citation>
    <scope>NUCLEOTIDE SEQUENCE [LARGE SCALE GENOMIC DNA]</scope>
    <source>
        <strain evidence="4 7">FDAARGOS_894</strain>
    </source>
</reference>
<comment type="similarity">
    <text evidence="1 2">Belongs to the BioY family.</text>
</comment>
<feature type="transmembrane region" description="Helical" evidence="3">
    <location>
        <begin position="162"/>
        <end position="179"/>
    </location>
</feature>
<evidence type="ECO:0000313" key="5">
    <source>
        <dbReference type="EMBL" id="SQH99687.1"/>
    </source>
</evidence>
<dbReference type="Gene3D" id="1.10.1760.20">
    <property type="match status" value="1"/>
</dbReference>
<dbReference type="PIRSF" id="PIRSF016661">
    <property type="entry name" value="BioY"/>
    <property type="match status" value="1"/>
</dbReference>
<keyword evidence="3" id="KW-0812">Transmembrane</keyword>
<evidence type="ECO:0000256" key="2">
    <source>
        <dbReference type="PIRNR" id="PIRNR016661"/>
    </source>
</evidence>
<organism evidence="5 6">
    <name type="scientific">Corynebacterium minutissimum</name>
    <dbReference type="NCBI Taxonomy" id="38301"/>
    <lineage>
        <taxon>Bacteria</taxon>
        <taxon>Bacillati</taxon>
        <taxon>Actinomycetota</taxon>
        <taxon>Actinomycetes</taxon>
        <taxon>Mycobacteriales</taxon>
        <taxon>Corynebacteriaceae</taxon>
        <taxon>Corynebacterium</taxon>
    </lineage>
</organism>
<comment type="subcellular location">
    <subcellularLocation>
        <location evidence="2">Cell membrane</location>
        <topology evidence="2">Multi-pass membrane protein</topology>
    </subcellularLocation>
</comment>
<dbReference type="GO" id="GO:0005886">
    <property type="term" value="C:plasma membrane"/>
    <property type="evidence" value="ECO:0007669"/>
    <property type="project" value="UniProtKB-SubCell"/>
</dbReference>